<dbReference type="SUPFAM" id="SSF47819">
    <property type="entry name" value="HRDC-like"/>
    <property type="match status" value="1"/>
</dbReference>
<evidence type="ECO:0000313" key="3">
    <source>
        <dbReference type="Proteomes" id="UP000663929"/>
    </source>
</evidence>
<dbReference type="InterPro" id="IPR002121">
    <property type="entry name" value="HRDC_dom"/>
</dbReference>
<feature type="domain" description="HRDC" evidence="1">
    <location>
        <begin position="74"/>
        <end position="154"/>
    </location>
</feature>
<accession>A0A8A4TF52</accession>
<dbReference type="Pfam" id="PF00570">
    <property type="entry name" value="HRDC"/>
    <property type="match status" value="1"/>
</dbReference>
<name>A0A8A4TF52_SULCO</name>
<dbReference type="GO" id="GO:0003676">
    <property type="term" value="F:nucleic acid binding"/>
    <property type="evidence" value="ECO:0007669"/>
    <property type="project" value="InterPro"/>
</dbReference>
<proteinExistence type="predicted"/>
<keyword evidence="3" id="KW-1185">Reference proteome</keyword>
<dbReference type="InterPro" id="IPR010997">
    <property type="entry name" value="HRDC-like_sf"/>
</dbReference>
<dbReference type="PROSITE" id="PS50967">
    <property type="entry name" value="HRDC"/>
    <property type="match status" value="1"/>
</dbReference>
<protein>
    <submittedName>
        <fullName evidence="2">HRDC domain-containing protein</fullName>
    </submittedName>
</protein>
<dbReference type="RefSeq" id="WP_237378230.1">
    <property type="nucleotide sequence ID" value="NZ_CP071793.1"/>
</dbReference>
<dbReference type="KEGG" id="scor:J3U87_23595"/>
<dbReference type="EMBL" id="CP071793">
    <property type="protein sequence ID" value="QTD48576.1"/>
    <property type="molecule type" value="Genomic_DNA"/>
</dbReference>
<gene>
    <name evidence="2" type="ORF">J3U87_23595</name>
</gene>
<dbReference type="InterPro" id="IPR044876">
    <property type="entry name" value="HRDC_dom_sf"/>
</dbReference>
<sequence>MKYRFFQIPAQNSEAEAERLNAFLSSHRVVHVDRHFVADGANSYWALAVSWLDGAAAPNRPGKEPRVDYRQVLDDADFQVYARLREIRKQLAEEKGLPAYALFTNQQLASLVLKRVTSARQMLAIEGIGKGKCEQFGPAFLTVLKEVFALNNGTNQGVGESHGKTERHSNE</sequence>
<dbReference type="SMART" id="SM00341">
    <property type="entry name" value="HRDC"/>
    <property type="match status" value="1"/>
</dbReference>
<evidence type="ECO:0000259" key="1">
    <source>
        <dbReference type="PROSITE" id="PS50967"/>
    </source>
</evidence>
<dbReference type="GO" id="GO:0000166">
    <property type="term" value="F:nucleotide binding"/>
    <property type="evidence" value="ECO:0007669"/>
    <property type="project" value="InterPro"/>
</dbReference>
<reference evidence="2" key="1">
    <citation type="submission" date="2021-03" db="EMBL/GenBank/DDBJ databases">
        <title>Acanthopleuribacteraceae sp. M133.</title>
        <authorList>
            <person name="Wang G."/>
        </authorList>
    </citation>
    <scope>NUCLEOTIDE SEQUENCE</scope>
    <source>
        <strain evidence="2">M133</strain>
    </source>
</reference>
<dbReference type="Gene3D" id="1.10.150.80">
    <property type="entry name" value="HRDC domain"/>
    <property type="match status" value="1"/>
</dbReference>
<dbReference type="AlphaFoldDB" id="A0A8A4TF52"/>
<dbReference type="Proteomes" id="UP000663929">
    <property type="component" value="Chromosome"/>
</dbReference>
<organism evidence="2 3">
    <name type="scientific">Sulfidibacter corallicola</name>
    <dbReference type="NCBI Taxonomy" id="2818388"/>
    <lineage>
        <taxon>Bacteria</taxon>
        <taxon>Pseudomonadati</taxon>
        <taxon>Acidobacteriota</taxon>
        <taxon>Holophagae</taxon>
        <taxon>Acanthopleuribacterales</taxon>
        <taxon>Acanthopleuribacteraceae</taxon>
        <taxon>Sulfidibacter</taxon>
    </lineage>
</organism>
<evidence type="ECO:0000313" key="2">
    <source>
        <dbReference type="EMBL" id="QTD48576.1"/>
    </source>
</evidence>